<accession>A0AAD5QNQ4</accession>
<sequence length="124" mass="14511">MPLFRIWIANPYLRILGNGKIRNAYALKAREYGRATVSTEEKPRRVTVLVNNAANERSSYDDFVKNALPLFHLAAHNRMYSNVRIRRIVIPVYSEAFVMYCDVLKLPWIFMRYQNNQLPSSTKS</sequence>
<proteinExistence type="predicted"/>
<protein>
    <submittedName>
        <fullName evidence="1">Uncharacterized protein</fullName>
    </submittedName>
</protein>
<name>A0AAD5QNQ4_PARTN</name>
<dbReference type="Proteomes" id="UP001196413">
    <property type="component" value="Unassembled WGS sequence"/>
</dbReference>
<dbReference type="AlphaFoldDB" id="A0AAD5QNQ4"/>
<dbReference type="EMBL" id="JAHQIW010002992">
    <property type="protein sequence ID" value="KAJ1357012.1"/>
    <property type="molecule type" value="Genomic_DNA"/>
</dbReference>
<organism evidence="1 2">
    <name type="scientific">Parelaphostrongylus tenuis</name>
    <name type="common">Meningeal worm</name>
    <dbReference type="NCBI Taxonomy" id="148309"/>
    <lineage>
        <taxon>Eukaryota</taxon>
        <taxon>Metazoa</taxon>
        <taxon>Ecdysozoa</taxon>
        <taxon>Nematoda</taxon>
        <taxon>Chromadorea</taxon>
        <taxon>Rhabditida</taxon>
        <taxon>Rhabditina</taxon>
        <taxon>Rhabditomorpha</taxon>
        <taxon>Strongyloidea</taxon>
        <taxon>Metastrongylidae</taxon>
        <taxon>Parelaphostrongylus</taxon>
    </lineage>
</organism>
<evidence type="ECO:0000313" key="1">
    <source>
        <dbReference type="EMBL" id="KAJ1357012.1"/>
    </source>
</evidence>
<keyword evidence="2" id="KW-1185">Reference proteome</keyword>
<gene>
    <name evidence="1" type="ORF">KIN20_015029</name>
</gene>
<reference evidence="1" key="1">
    <citation type="submission" date="2021-06" db="EMBL/GenBank/DDBJ databases">
        <title>Parelaphostrongylus tenuis whole genome reference sequence.</title>
        <authorList>
            <person name="Garwood T.J."/>
            <person name="Larsen P.A."/>
            <person name="Fountain-Jones N.M."/>
            <person name="Garbe J.R."/>
            <person name="Macchietto M.G."/>
            <person name="Kania S.A."/>
            <person name="Gerhold R.W."/>
            <person name="Richards J.E."/>
            <person name="Wolf T.M."/>
        </authorList>
    </citation>
    <scope>NUCLEOTIDE SEQUENCE</scope>
    <source>
        <strain evidence="1">MNPRO001-30</strain>
        <tissue evidence="1">Meninges</tissue>
    </source>
</reference>
<comment type="caution">
    <text evidence="1">The sequence shown here is derived from an EMBL/GenBank/DDBJ whole genome shotgun (WGS) entry which is preliminary data.</text>
</comment>
<evidence type="ECO:0000313" key="2">
    <source>
        <dbReference type="Proteomes" id="UP001196413"/>
    </source>
</evidence>